<dbReference type="Proteomes" id="UP000727907">
    <property type="component" value="Unassembled WGS sequence"/>
</dbReference>
<dbReference type="Pfam" id="PF00440">
    <property type="entry name" value="TetR_N"/>
    <property type="match status" value="1"/>
</dbReference>
<keyword evidence="3" id="KW-0804">Transcription</keyword>
<evidence type="ECO:0000313" key="8">
    <source>
        <dbReference type="Proteomes" id="UP000727907"/>
    </source>
</evidence>
<dbReference type="InterPro" id="IPR011075">
    <property type="entry name" value="TetR_C"/>
</dbReference>
<feature type="domain" description="HTH tetR-type" evidence="6">
    <location>
        <begin position="21"/>
        <end position="81"/>
    </location>
</feature>
<evidence type="ECO:0000259" key="6">
    <source>
        <dbReference type="PROSITE" id="PS50977"/>
    </source>
</evidence>
<evidence type="ECO:0000256" key="2">
    <source>
        <dbReference type="ARBA" id="ARBA00023125"/>
    </source>
</evidence>
<dbReference type="EMBL" id="JAHOPB010000002">
    <property type="protein sequence ID" value="MBU8876674.1"/>
    <property type="molecule type" value="Genomic_DNA"/>
</dbReference>
<feature type="DNA-binding region" description="H-T-H motif" evidence="4">
    <location>
        <begin position="44"/>
        <end position="63"/>
    </location>
</feature>
<dbReference type="PANTHER" id="PTHR30055">
    <property type="entry name" value="HTH-TYPE TRANSCRIPTIONAL REGULATOR RUTR"/>
    <property type="match status" value="1"/>
</dbReference>
<keyword evidence="1" id="KW-0805">Transcription regulation</keyword>
<dbReference type="Pfam" id="PF16859">
    <property type="entry name" value="TetR_C_11"/>
    <property type="match status" value="1"/>
</dbReference>
<sequence>MDTDRSVNTAPAAPGRVRRPEDRASEIARAALDLFVTRGFAATKLEDVAKAASVSKGLPYLYFKNKEELFKAVITEAIAGPLAVATEMIDQFEGTSEELLRQLVAGFRAFEESPAGGVVKLILAEAGNFPDVARFYCTSFDVRGRDLFARTLRRGVDNGEFRPLADLEATAIIVVQPLAMFSVWKRSLAPFDPGKVDSDQYYAAYLDFVIKGLRS</sequence>
<accession>A0ABS6IPY3</accession>
<comment type="caution">
    <text evidence="7">The sequence shown here is derived from an EMBL/GenBank/DDBJ whole genome shotgun (WGS) entry which is preliminary data.</text>
</comment>
<protein>
    <submittedName>
        <fullName evidence="7">TetR/AcrR family transcriptional regulator</fullName>
    </submittedName>
</protein>
<keyword evidence="8" id="KW-1185">Reference proteome</keyword>
<organism evidence="7 8">
    <name type="scientific">Reyranella humidisoli</name>
    <dbReference type="NCBI Taxonomy" id="2849149"/>
    <lineage>
        <taxon>Bacteria</taxon>
        <taxon>Pseudomonadati</taxon>
        <taxon>Pseudomonadota</taxon>
        <taxon>Alphaproteobacteria</taxon>
        <taxon>Hyphomicrobiales</taxon>
        <taxon>Reyranellaceae</taxon>
        <taxon>Reyranella</taxon>
    </lineage>
</organism>
<dbReference type="PROSITE" id="PS50977">
    <property type="entry name" value="HTH_TETR_2"/>
    <property type="match status" value="1"/>
</dbReference>
<gene>
    <name evidence="7" type="ORF">KQ910_23065</name>
</gene>
<feature type="region of interest" description="Disordered" evidence="5">
    <location>
        <begin position="1"/>
        <end position="20"/>
    </location>
</feature>
<dbReference type="InterPro" id="IPR001647">
    <property type="entry name" value="HTH_TetR"/>
</dbReference>
<proteinExistence type="predicted"/>
<evidence type="ECO:0000256" key="5">
    <source>
        <dbReference type="SAM" id="MobiDB-lite"/>
    </source>
</evidence>
<name>A0ABS6IPY3_9HYPH</name>
<evidence type="ECO:0000256" key="1">
    <source>
        <dbReference type="ARBA" id="ARBA00023015"/>
    </source>
</evidence>
<dbReference type="RefSeq" id="WP_216965642.1">
    <property type="nucleotide sequence ID" value="NZ_JAHOPB010000002.1"/>
</dbReference>
<evidence type="ECO:0000313" key="7">
    <source>
        <dbReference type="EMBL" id="MBU8876674.1"/>
    </source>
</evidence>
<evidence type="ECO:0000256" key="3">
    <source>
        <dbReference type="ARBA" id="ARBA00023163"/>
    </source>
</evidence>
<keyword evidence="2 4" id="KW-0238">DNA-binding</keyword>
<reference evidence="7 8" key="1">
    <citation type="submission" date="2021-06" db="EMBL/GenBank/DDBJ databases">
        <authorList>
            <person name="Lee D.H."/>
        </authorList>
    </citation>
    <scope>NUCLEOTIDE SEQUENCE [LARGE SCALE GENOMIC DNA]</scope>
    <source>
        <strain evidence="7 8">MMS21-HV4-11</strain>
    </source>
</reference>
<dbReference type="PANTHER" id="PTHR30055:SF234">
    <property type="entry name" value="HTH-TYPE TRANSCRIPTIONAL REGULATOR BETI"/>
    <property type="match status" value="1"/>
</dbReference>
<dbReference type="InterPro" id="IPR050109">
    <property type="entry name" value="HTH-type_TetR-like_transc_reg"/>
</dbReference>
<evidence type="ECO:0000256" key="4">
    <source>
        <dbReference type="PROSITE-ProRule" id="PRU00335"/>
    </source>
</evidence>